<dbReference type="RefSeq" id="XP_065458968.1">
    <property type="nucleotide sequence ID" value="XM_065602896.1"/>
</dbReference>
<keyword evidence="3" id="KW-1185">Reference proteome</keyword>
<feature type="chain" id="PRO_5045977242" evidence="1">
    <location>
        <begin position="21"/>
        <end position="98"/>
    </location>
</feature>
<organism evidence="2 3">
    <name type="scientific">Cercospora beticola</name>
    <name type="common">Sugarbeet leaf spot fungus</name>
    <dbReference type="NCBI Taxonomy" id="122368"/>
    <lineage>
        <taxon>Eukaryota</taxon>
        <taxon>Fungi</taxon>
        <taxon>Dikarya</taxon>
        <taxon>Ascomycota</taxon>
        <taxon>Pezizomycotina</taxon>
        <taxon>Dothideomycetes</taxon>
        <taxon>Dothideomycetidae</taxon>
        <taxon>Mycosphaerellales</taxon>
        <taxon>Mycosphaerellaceae</taxon>
        <taxon>Cercospora</taxon>
    </lineage>
</organism>
<proteinExistence type="predicted"/>
<feature type="signal peptide" evidence="1">
    <location>
        <begin position="1"/>
        <end position="20"/>
    </location>
</feature>
<accession>A0ABZ0NSH8</accession>
<reference evidence="2 3" key="1">
    <citation type="submission" date="2023-09" db="EMBL/GenBank/DDBJ databases">
        <title>Complete-Gapless Cercospora beticola genome.</title>
        <authorList>
            <person name="Wyatt N.A."/>
            <person name="Spanner R.E."/>
            <person name="Bolton M.D."/>
        </authorList>
    </citation>
    <scope>NUCLEOTIDE SEQUENCE [LARGE SCALE GENOMIC DNA]</scope>
    <source>
        <strain evidence="2">Cb09-40</strain>
    </source>
</reference>
<protein>
    <submittedName>
        <fullName evidence="2">Uncharacterized protein</fullName>
    </submittedName>
</protein>
<sequence length="98" mass="10328">MAAILVASTFASCLLSQAMAQSGPMSLCTGLSCEECPNSITTSGTGYPACVVYDRDTVLGSSAGDYANMDGDLKNIFYDIGALQTDFEADQQRETDVH</sequence>
<name>A0ABZ0NSH8_CERBT</name>
<evidence type="ECO:0000313" key="3">
    <source>
        <dbReference type="Proteomes" id="UP001302367"/>
    </source>
</evidence>
<dbReference type="Proteomes" id="UP001302367">
    <property type="component" value="Chromosome 4"/>
</dbReference>
<dbReference type="GeneID" id="90644344"/>
<dbReference type="EMBL" id="CP134187">
    <property type="protein sequence ID" value="WPB02491.1"/>
    <property type="molecule type" value="Genomic_DNA"/>
</dbReference>
<evidence type="ECO:0000256" key="1">
    <source>
        <dbReference type="SAM" id="SignalP"/>
    </source>
</evidence>
<gene>
    <name evidence="2" type="ORF">RHO25_007127</name>
</gene>
<keyword evidence="1" id="KW-0732">Signal</keyword>
<evidence type="ECO:0000313" key="2">
    <source>
        <dbReference type="EMBL" id="WPB02491.1"/>
    </source>
</evidence>